<evidence type="ECO:0008006" key="7">
    <source>
        <dbReference type="Google" id="ProtNLM"/>
    </source>
</evidence>
<evidence type="ECO:0000313" key="5">
    <source>
        <dbReference type="EMBL" id="KAK4608604.1"/>
    </source>
</evidence>
<dbReference type="Pfam" id="PF00657">
    <property type="entry name" value="Lipase_GDSL"/>
    <property type="match status" value="1"/>
</dbReference>
<dbReference type="Proteomes" id="UP001324115">
    <property type="component" value="Unassembled WGS sequence"/>
</dbReference>
<dbReference type="CDD" id="cd01837">
    <property type="entry name" value="SGNH_plant_lipase_like"/>
    <property type="match status" value="1"/>
</dbReference>
<dbReference type="EMBL" id="JAXUIC010000001">
    <property type="protein sequence ID" value="KAK4608604.1"/>
    <property type="molecule type" value="Genomic_DNA"/>
</dbReference>
<feature type="signal peptide" evidence="4">
    <location>
        <begin position="1"/>
        <end position="25"/>
    </location>
</feature>
<name>A0AAN7JF06_QUERU</name>
<dbReference type="GO" id="GO:0016788">
    <property type="term" value="F:hydrolase activity, acting on ester bonds"/>
    <property type="evidence" value="ECO:0007669"/>
    <property type="project" value="InterPro"/>
</dbReference>
<evidence type="ECO:0000313" key="6">
    <source>
        <dbReference type="Proteomes" id="UP001324115"/>
    </source>
</evidence>
<evidence type="ECO:0000256" key="4">
    <source>
        <dbReference type="SAM" id="SignalP"/>
    </source>
</evidence>
<keyword evidence="4" id="KW-0732">Signal</keyword>
<feature type="chain" id="PRO_5042855211" description="GDSL esterase/lipase 6" evidence="4">
    <location>
        <begin position="26"/>
        <end position="393"/>
    </location>
</feature>
<dbReference type="InterPro" id="IPR036514">
    <property type="entry name" value="SGNH_hydro_sf"/>
</dbReference>
<dbReference type="PANTHER" id="PTHR45648">
    <property type="entry name" value="GDSL LIPASE/ACYLHYDROLASE FAMILY PROTEIN (AFU_ORTHOLOGUE AFUA_4G14700)"/>
    <property type="match status" value="1"/>
</dbReference>
<comment type="similarity">
    <text evidence="1">Belongs to the 'GDSL' lipolytic enzyme family.</text>
</comment>
<evidence type="ECO:0000256" key="1">
    <source>
        <dbReference type="ARBA" id="ARBA00008668"/>
    </source>
</evidence>
<keyword evidence="3" id="KW-0442">Lipid degradation</keyword>
<proteinExistence type="inferred from homology"/>
<dbReference type="PANTHER" id="PTHR45648:SF141">
    <property type="entry name" value="GDSL ESTERASE_LIPASE 6"/>
    <property type="match status" value="1"/>
</dbReference>
<evidence type="ECO:0000256" key="2">
    <source>
        <dbReference type="ARBA" id="ARBA00022801"/>
    </source>
</evidence>
<gene>
    <name evidence="5" type="ORF">RGQ29_002136</name>
</gene>
<dbReference type="InterPro" id="IPR035669">
    <property type="entry name" value="SGNH_plant_lipase-like"/>
</dbReference>
<dbReference type="GO" id="GO:0016042">
    <property type="term" value="P:lipid catabolic process"/>
    <property type="evidence" value="ECO:0007669"/>
    <property type="project" value="UniProtKB-KW"/>
</dbReference>
<evidence type="ECO:0000256" key="3">
    <source>
        <dbReference type="ARBA" id="ARBA00022963"/>
    </source>
</evidence>
<dbReference type="AlphaFoldDB" id="A0AAN7JF06"/>
<dbReference type="InterPro" id="IPR001087">
    <property type="entry name" value="GDSL"/>
</dbReference>
<keyword evidence="3" id="KW-0443">Lipid metabolism</keyword>
<dbReference type="Gene3D" id="3.40.50.1110">
    <property type="entry name" value="SGNH hydrolase"/>
    <property type="match status" value="1"/>
</dbReference>
<protein>
    <recommendedName>
        <fullName evidence="7">GDSL esterase/lipase 6</fullName>
    </recommendedName>
</protein>
<keyword evidence="6" id="KW-1185">Reference proteome</keyword>
<dbReference type="SUPFAM" id="SSF52266">
    <property type="entry name" value="SGNH hydrolase"/>
    <property type="match status" value="1"/>
</dbReference>
<dbReference type="InterPro" id="IPR051058">
    <property type="entry name" value="GDSL_Est/Lipase"/>
</dbReference>
<organism evidence="5 6">
    <name type="scientific">Quercus rubra</name>
    <name type="common">Northern red oak</name>
    <name type="synonym">Quercus borealis</name>
    <dbReference type="NCBI Taxonomy" id="3512"/>
    <lineage>
        <taxon>Eukaryota</taxon>
        <taxon>Viridiplantae</taxon>
        <taxon>Streptophyta</taxon>
        <taxon>Embryophyta</taxon>
        <taxon>Tracheophyta</taxon>
        <taxon>Spermatophyta</taxon>
        <taxon>Magnoliopsida</taxon>
        <taxon>eudicotyledons</taxon>
        <taxon>Gunneridae</taxon>
        <taxon>Pentapetalae</taxon>
        <taxon>rosids</taxon>
        <taxon>fabids</taxon>
        <taxon>Fagales</taxon>
        <taxon>Fagaceae</taxon>
        <taxon>Quercus</taxon>
    </lineage>
</organism>
<sequence length="393" mass="44129">MRIDRTPLLSHLLLLILSMAAVASSRLTLFHMENLFLTLLFLTSTSCVSVSPYNIPAIFSFGDSIFDAGNNHFIKNCTAQADFPPYSSSFFHHPTGRFTNGRTVVDFISQFIGIDFQIPYLEAKIAVMKGSRKSYPHNGINFASAGSGVLRGTNKEERVIPMQDQLQQFRTLVEQNLIDRSLVQKSFFFFEAGSNDIFNYFLPSNTPKPDPHAYVQAMLVEVETFVDQIYKFGARKIALFSLGPVGCVPARALLPGAPNNRCYGKMNVMVKEYNRGLESLVEHMHIKYPHAIGVYGAIYNIVQKFRANPTHYRFSDVGNACCGDGTLGGMLQCGKKGYKICSNRNSFLFWDFFHPSEHAYKLLSKALWGGRKSRIRPFNLKTLANITLHSGLD</sequence>
<keyword evidence="2" id="KW-0378">Hydrolase</keyword>
<accession>A0AAN7JF06</accession>
<comment type="caution">
    <text evidence="5">The sequence shown here is derived from an EMBL/GenBank/DDBJ whole genome shotgun (WGS) entry which is preliminary data.</text>
</comment>
<reference evidence="5 6" key="1">
    <citation type="journal article" date="2023" name="G3 (Bethesda)">
        <title>A haplotype-resolved chromosome-scale genome for Quercus rubra L. provides insights into the genetics of adaptive traits for red oak species.</title>
        <authorList>
            <person name="Kapoor B."/>
            <person name="Jenkins J."/>
            <person name="Schmutz J."/>
            <person name="Zhebentyayeva T."/>
            <person name="Kuelheim C."/>
            <person name="Coggeshall M."/>
            <person name="Heim C."/>
            <person name="Lasky J.R."/>
            <person name="Leites L."/>
            <person name="Islam-Faridi N."/>
            <person name="Romero-Severson J."/>
            <person name="DeLeo V.L."/>
            <person name="Lucas S.M."/>
            <person name="Lazic D."/>
            <person name="Gailing O."/>
            <person name="Carlson J."/>
            <person name="Staton M."/>
        </authorList>
    </citation>
    <scope>NUCLEOTIDE SEQUENCE [LARGE SCALE GENOMIC DNA]</scope>
    <source>
        <strain evidence="5">Pseudo-F2</strain>
    </source>
</reference>